<dbReference type="EMBL" id="VSRR010040087">
    <property type="protein sequence ID" value="MPC74964.1"/>
    <property type="molecule type" value="Genomic_DNA"/>
</dbReference>
<dbReference type="Proteomes" id="UP000324222">
    <property type="component" value="Unassembled WGS sequence"/>
</dbReference>
<gene>
    <name evidence="1" type="ORF">E2C01_069347</name>
</gene>
<organism evidence="1 2">
    <name type="scientific">Portunus trituberculatus</name>
    <name type="common">Swimming crab</name>
    <name type="synonym">Neptunus trituberculatus</name>
    <dbReference type="NCBI Taxonomy" id="210409"/>
    <lineage>
        <taxon>Eukaryota</taxon>
        <taxon>Metazoa</taxon>
        <taxon>Ecdysozoa</taxon>
        <taxon>Arthropoda</taxon>
        <taxon>Crustacea</taxon>
        <taxon>Multicrustacea</taxon>
        <taxon>Malacostraca</taxon>
        <taxon>Eumalacostraca</taxon>
        <taxon>Eucarida</taxon>
        <taxon>Decapoda</taxon>
        <taxon>Pleocyemata</taxon>
        <taxon>Brachyura</taxon>
        <taxon>Eubrachyura</taxon>
        <taxon>Portunoidea</taxon>
        <taxon>Portunidae</taxon>
        <taxon>Portuninae</taxon>
        <taxon>Portunus</taxon>
    </lineage>
</organism>
<proteinExistence type="predicted"/>
<name>A0A5B7I2I9_PORTR</name>
<dbReference type="AlphaFoldDB" id="A0A5B7I2I9"/>
<evidence type="ECO:0000313" key="1">
    <source>
        <dbReference type="EMBL" id="MPC74964.1"/>
    </source>
</evidence>
<protein>
    <submittedName>
        <fullName evidence="1">Uncharacterized protein</fullName>
    </submittedName>
</protein>
<comment type="caution">
    <text evidence="1">The sequence shown here is derived from an EMBL/GenBank/DDBJ whole genome shotgun (WGS) entry which is preliminary data.</text>
</comment>
<reference evidence="1 2" key="1">
    <citation type="submission" date="2019-05" db="EMBL/GenBank/DDBJ databases">
        <title>Another draft genome of Portunus trituberculatus and its Hox gene families provides insights of decapod evolution.</title>
        <authorList>
            <person name="Jeong J.-H."/>
            <person name="Song I."/>
            <person name="Kim S."/>
            <person name="Choi T."/>
            <person name="Kim D."/>
            <person name="Ryu S."/>
            <person name="Kim W."/>
        </authorList>
    </citation>
    <scope>NUCLEOTIDE SEQUENCE [LARGE SCALE GENOMIC DNA]</scope>
    <source>
        <tissue evidence="1">Muscle</tissue>
    </source>
</reference>
<keyword evidence="2" id="KW-1185">Reference proteome</keyword>
<accession>A0A5B7I2I9</accession>
<sequence length="80" mass="9016">MSPKAIVLIFLNRRERQHSLARRAVVVGDGAARRGSVRPASHGRYHSCTGQRNVTRVWPNARQLLLAPCLPHTPHLHPRL</sequence>
<evidence type="ECO:0000313" key="2">
    <source>
        <dbReference type="Proteomes" id="UP000324222"/>
    </source>
</evidence>